<dbReference type="STRING" id="1420583.V473_13640"/>
<dbReference type="RefSeq" id="WP_148648370.1">
    <property type="nucleotide sequence ID" value="NZ_KQ130434.1"/>
</dbReference>
<evidence type="ECO:0000313" key="2">
    <source>
        <dbReference type="EMBL" id="KMS55943.1"/>
    </source>
</evidence>
<protein>
    <submittedName>
        <fullName evidence="2">Uncharacterized protein</fullName>
    </submittedName>
</protein>
<evidence type="ECO:0000256" key="1">
    <source>
        <dbReference type="SAM" id="Phobius"/>
    </source>
</evidence>
<comment type="caution">
    <text evidence="2">The sequence shown here is derived from an EMBL/GenBank/DDBJ whole genome shotgun (WGS) entry which is preliminary data.</text>
</comment>
<dbReference type="Proteomes" id="UP000052232">
    <property type="component" value="Unassembled WGS sequence"/>
</dbReference>
<dbReference type="EMBL" id="JACT01000002">
    <property type="protein sequence ID" value="KMS55943.1"/>
    <property type="molecule type" value="Genomic_DNA"/>
</dbReference>
<proteinExistence type="predicted"/>
<feature type="transmembrane region" description="Helical" evidence="1">
    <location>
        <begin position="6"/>
        <end position="25"/>
    </location>
</feature>
<keyword evidence="1" id="KW-0812">Transmembrane</keyword>
<dbReference type="AlphaFoldDB" id="A0A0J7XXI4"/>
<gene>
    <name evidence="2" type="ORF">V473_13640</name>
</gene>
<name>A0A0J7XXI4_9SPHN</name>
<keyword evidence="3" id="KW-1185">Reference proteome</keyword>
<dbReference type="PATRIC" id="fig|1420583.3.peg.2538"/>
<evidence type="ECO:0000313" key="3">
    <source>
        <dbReference type="Proteomes" id="UP000052232"/>
    </source>
</evidence>
<keyword evidence="1" id="KW-1133">Transmembrane helix</keyword>
<reference evidence="2 3" key="1">
    <citation type="journal article" date="2015" name="G3 (Bethesda)">
        <title>Insights into Ongoing Evolution of the Hexachlorocyclohexane Catabolic Pathway from Comparative Genomics of Ten Sphingomonadaceae Strains.</title>
        <authorList>
            <person name="Pearce S.L."/>
            <person name="Oakeshott J.G."/>
            <person name="Pandey G."/>
        </authorList>
    </citation>
    <scope>NUCLEOTIDE SEQUENCE [LARGE SCALE GENOMIC DNA]</scope>
    <source>
        <strain evidence="2 3">LL01</strain>
    </source>
</reference>
<organism evidence="2 3">
    <name type="scientific">Sphingobium cupriresistens LL01</name>
    <dbReference type="NCBI Taxonomy" id="1420583"/>
    <lineage>
        <taxon>Bacteria</taxon>
        <taxon>Pseudomonadati</taxon>
        <taxon>Pseudomonadota</taxon>
        <taxon>Alphaproteobacteria</taxon>
        <taxon>Sphingomonadales</taxon>
        <taxon>Sphingomonadaceae</taxon>
        <taxon>Sphingobium</taxon>
    </lineage>
</organism>
<keyword evidence="1" id="KW-0472">Membrane</keyword>
<feature type="transmembrane region" description="Helical" evidence="1">
    <location>
        <begin position="45"/>
        <end position="65"/>
    </location>
</feature>
<sequence length="76" mass="8057">MLIGLMVVAIKVAIFVAIIVCLMRWPKETIAVLGAMLVITLAGRYPIAAGIPIGIVVLIGIYRVMAKPPDDPPSTT</sequence>
<accession>A0A0J7XXI4</accession>